<feature type="compositionally biased region" description="Polar residues" evidence="1">
    <location>
        <begin position="290"/>
        <end position="304"/>
    </location>
</feature>
<feature type="non-terminal residue" evidence="3">
    <location>
        <position position="3202"/>
    </location>
</feature>
<accession>A0A9D1SWT2</accession>
<dbReference type="Proteomes" id="UP000886857">
    <property type="component" value="Unassembled WGS sequence"/>
</dbReference>
<reference evidence="3" key="2">
    <citation type="journal article" date="2021" name="PeerJ">
        <title>Extensive microbial diversity within the chicken gut microbiome revealed by metagenomics and culture.</title>
        <authorList>
            <person name="Gilroy R."/>
            <person name="Ravi A."/>
            <person name="Getino M."/>
            <person name="Pursley I."/>
            <person name="Horton D.L."/>
            <person name="Alikhan N.F."/>
            <person name="Baker D."/>
            <person name="Gharbi K."/>
            <person name="Hall N."/>
            <person name="Watson M."/>
            <person name="Adriaenssens E.M."/>
            <person name="Foster-Nyarko E."/>
            <person name="Jarju S."/>
            <person name="Secka A."/>
            <person name="Antonio M."/>
            <person name="Oren A."/>
            <person name="Chaudhuri R.R."/>
            <person name="La Ragione R."/>
            <person name="Hildebrand F."/>
            <person name="Pallen M.J."/>
        </authorList>
    </citation>
    <scope>NUCLEOTIDE SEQUENCE</scope>
    <source>
        <strain evidence="3">10406</strain>
    </source>
</reference>
<evidence type="ECO:0000259" key="2">
    <source>
        <dbReference type="Pfam" id="PF18657"/>
    </source>
</evidence>
<organism evidence="3 4">
    <name type="scientific">Candidatus Limadaptatus stercoripullorum</name>
    <dbReference type="NCBI Taxonomy" id="2840846"/>
    <lineage>
        <taxon>Bacteria</taxon>
        <taxon>Bacillati</taxon>
        <taxon>Bacillota</taxon>
        <taxon>Clostridia</taxon>
        <taxon>Eubacteriales</taxon>
        <taxon>Candidatus Limadaptatus</taxon>
    </lineage>
</organism>
<reference evidence="3" key="1">
    <citation type="submission" date="2020-10" db="EMBL/GenBank/DDBJ databases">
        <authorList>
            <person name="Gilroy R."/>
        </authorList>
    </citation>
    <scope>NUCLEOTIDE SEQUENCE</scope>
    <source>
        <strain evidence="3">10406</strain>
    </source>
</reference>
<dbReference type="InterPro" id="IPR041248">
    <property type="entry name" value="YDG"/>
</dbReference>
<comment type="caution">
    <text evidence="3">The sequence shown here is derived from an EMBL/GenBank/DDBJ whole genome shotgun (WGS) entry which is preliminary data.</text>
</comment>
<protein>
    <recommendedName>
        <fullName evidence="2">YDG domain-containing protein</fullName>
    </recommendedName>
</protein>
<evidence type="ECO:0000313" key="3">
    <source>
        <dbReference type="EMBL" id="HIU99468.1"/>
    </source>
</evidence>
<proteinExistence type="predicted"/>
<dbReference type="EMBL" id="DVOE01000094">
    <property type="protein sequence ID" value="HIU99468.1"/>
    <property type="molecule type" value="Genomic_DNA"/>
</dbReference>
<sequence>MRNNENGNSRSGRSAAAVRLVLLALIFVTVFAVVLSCGTGTETPLFGSVTDNVAEAAHSGGDGNQVTSYSGSSTTIASLQEQIHDSTIGSASITTNLSNVTFSDSTVSYYKTGGTSEGIVFWNGGTASSWGTNAAGQHWMFSPEVIVVVNIKVPDSVMAFVNAGYTVTVSYSAMVYTSYDNNQTNGTYMALTSSKVAASNFLDGDAWKKSGWTTFDGGPTGGTSRNFGTLTITGGNSNLVLGLARNSGWYQTPGIRAASHNLTFNISRGSLTDSTRPSISSAAAEDGPQLKTSGGASVTSSYLGSNSGLSPNTTNITLGKAVSQATFSANGQKYYKKLTLTVRDGDPNSAAFYYGVRDLNITEAPGGVDGAWVHVGNLPQGNKENETTTASGTNYYITASNTTNAGSQATFTLYFKANGTYTIKFEDNASAFGGTNAACDPITIKVSGIDTTAPTAEGLLDGSPTAGVFKDTTFDESTWASVGSVSQNLKGMNAAADLASGNSAWAFFFDIAYSFYAPTAEWAKSTLAGVNASNIDKINGGTAAPFKVVNGTTTANFSYNFKEGTASNGSPLSGGNLTEVSPTRAGYYMIMVYIADVAGNVCATPFTYFVRVDNTTVTDTPLGEYSYLDKAGETQKVTSDQWINKYMIGDSARIDISFILNPAGNVVNFNFSSFAGTSTDNFANNSATVQPGTTADGEKLTVTIGDIEFATDTEGATLIIGEGLGAELSALGANLSAEIKVEVEDDNTRKATLSLIYTRVDGEFGVNSEPGVTVRSALGTATVYASGIVPVRIDTVSVNDLELGTADGGNYLVANGGNDTTNGSNGGYPENSISIDISTVEGRVWYTDENNAISVSTDRFTGDALLDAMLGAYAGNVYFGWKVYSDASAAGTTEGETVTPGAINSDYDAFKAAMDAVIGEDGTYTPGGPASAFTKFFAGNSVIVEGEVNNILGGGGTLDGLAGADAGVRVLYVMTLDQAGNANFELYYVFVDTKTYTIKFETDGTYADYFAGLGDSALRDIQYETTLRGDGVDGTYAATFKRGQNIVVTVGTGTPGGDFKPGFPGGFVPYEVYKYTEGSGAKLLIYSHTKGGATGTEPNFVFDRLEGITTSGSGSDVAGGSYIAFVLDQAGNIGSLGNDLGLMFSYRKLVSTSVLNTKVYDGKAADGMVSVKTDANVTDTLASHALDDINSVIKWEGTEDAPVNAGSYQYSFDLNNAAEKYFIAEKVNAARYEITKRNIDLLAAIGGADKWQNAIYGDVYDRDYITQYLGAGALSGVTLETALGSSDLGQDAGKTLGDITNVSGLVLANGKALSELVYSAGGGNLPVGSYALTDSSGVTATNYTFSLSVSFEIAKAPLTVTLKGSKTYAQPDSDAAVTLQIGSDDEMKGDSLTDIFGSSVDVNNATSRIINITSGYTYEGQGQYATAGEHKFTGVTYAGLSGNFDMKLSDTPGNMTVNKLTVYAIPDSGQTIYSPQTYTINFNYYYTASNSGTQVTDATVRGEITAGTFVLAEEPSASHGESYTVKVDTAFTATNNITIETVVDGITVTLEYDWSRNTLTISFVTVPTATYRVQFGAPTELGAYSFEVTNDSGERVDGITVTSLGTPYLNGYAVTNAANSTFTVEFPNLVIDGADKGDLNIVFNTQVTIGYLNVTLTPSFSETEKTYGDPDDWTGKFKVTPSTDAAIGDFDLGALKYTGALGRALYKAGVFVRAGAANDDVNAMLAEGEYYAAYVSERYSVNDPSIRVTVDEAALKDIRFTVNAREIEIGTYGKDKEVPDGTANVPYADGEKAVFINNLVGDDEAFLTWTSAVYVLQNGDPVTGDLNTGGQTGLYILVSGIAWGGADKLNYKLTVEEIQFGGGYRIVEFHFEALKSGDIVITKVYDATTKIVPETHITIEQNGNAFNLLEQYGYTVEFYGFNVAHGNVDLSDTGVGNYTVRPTFFVAGLPETSFAEGGELWVVERTEYGVGGVLITVNNVLATITPLPISFDMLKVTVETERPYDATMDVTRTIDWNTEAEGYNPAIHTRDNLAGLRLRATITLADPDAGEGKAVSFSDLTYATSGSNLTVDENFEDEAKAHFTGLTVTVTPVDITVNFAFEDGVYGDAAPKFDRNRTTYDVATPFEAWEDQRGYFNLNVDDATVIYSDASGKEYLYVQYDADGNVRLHDVHYEKVRITANAEFVNLKNYTIGGVALDSADATDGFSGTLEAAAVLNPKPLEYDTSGLAGATKVYDGTTNAAPALEALIGAGDINVFFGEGGVLDGDLTLVKIAYTATYRDAQAGTGNTITVSGIKIVANGDSENAKAAAGSYSIPVSNKLIVENATITKAPLLVTFRLPEKDWDGTVFVSESEITYVLGALLDGGDYDFAIEEDRSKYSVTFTAGGYSDPNVAETVSGTVYNVVLKNNSGNVNYYLVESSGNALSTGDYSTGVDDPSGTAVAKYADGYVFAGGGNKWTTAPATGRINKATVTITIEVTSGAITKVYDGTDTLDLDPNAYTIKLNSGTITDEELIQEIIGKVKVGSVRFDAAVAGDREAVFTIVYTGDEASNYTVASEARVPATITKSTITVSVGENTNFTYGEKPDYSGQLVYTGEFGDTVTIDGGKIMIDGVDHGDVSEISLVSNAFVLVSGRYADAGTYDVTGVNGTATNFVFVIAEGQTVVIDKATLTVNAAGCEYFSGSDIDELRAKVEQDFEFIGLVAQDDNTGVTITGDIAEIVKFVKDGSVELAANAAPGAEYQITLDLTKATSTNYVFEAGSVGVVTVVLPAFNAAAVSGIGVVYDGTDKLAGEGSAELLDSLVTYNVQTGKTYEIALADDTTQAINAGSYDFDVVVTVIHSDLEGYASGNEAYEKSAIVHVTLTVGKAPLTVSRGEGITVAYNGSAQKLTEYEGFFVFDGAVEAEKDDMLAAIGATYTLSGTTDAKDTFTGAGVYSVVLVTDAPVFGNYTVTSRVTTLNVGKAPVIVLGTKLEGDITSGDEFGIVELSVEPADGCAVPEDTVKKLTASVTYVSGSASVGTITSAGRYNYTVALSDPANYQIVSTENSALGTVGATGTITVSVSIVQTGTGEGEQFVQQAEIVFGTPEIKAWVLTATELTGGTTYNNYESIVSRTVSLGQQAEIDGVISLTLTNGTEVINASSVAGLSSVSEITVKLPAAVGSSLEGYTVYERQKDGSLKAIEGVVNDGYFTYNSGIVSDLVF</sequence>
<feature type="domain" description="YDG" evidence="2">
    <location>
        <begin position="2218"/>
        <end position="2305"/>
    </location>
</feature>
<feature type="region of interest" description="Disordered" evidence="1">
    <location>
        <begin position="275"/>
        <end position="304"/>
    </location>
</feature>
<evidence type="ECO:0000256" key="1">
    <source>
        <dbReference type="SAM" id="MobiDB-lite"/>
    </source>
</evidence>
<name>A0A9D1SWT2_9FIRM</name>
<evidence type="ECO:0000313" key="4">
    <source>
        <dbReference type="Proteomes" id="UP000886857"/>
    </source>
</evidence>
<gene>
    <name evidence="3" type="ORF">IAC73_06465</name>
</gene>
<dbReference type="Pfam" id="PF18657">
    <property type="entry name" value="YDG"/>
    <property type="match status" value="1"/>
</dbReference>